<evidence type="ECO:0000256" key="4">
    <source>
        <dbReference type="ARBA" id="ARBA00022803"/>
    </source>
</evidence>
<dbReference type="Proteomes" id="UP001515480">
    <property type="component" value="Unassembled WGS sequence"/>
</dbReference>
<dbReference type="GO" id="GO:0006626">
    <property type="term" value="P:protein targeting to mitochondrion"/>
    <property type="evidence" value="ECO:0007669"/>
    <property type="project" value="TreeGrafter"/>
</dbReference>
<dbReference type="GO" id="GO:0031072">
    <property type="term" value="F:heat shock protein binding"/>
    <property type="evidence" value="ECO:0007669"/>
    <property type="project" value="TreeGrafter"/>
</dbReference>
<evidence type="ECO:0000256" key="3">
    <source>
        <dbReference type="ARBA" id="ARBA00022737"/>
    </source>
</evidence>
<dbReference type="InterPro" id="IPR051982">
    <property type="entry name" value="CiliaryAsmbly_MitoImport"/>
</dbReference>
<protein>
    <recommendedName>
        <fullName evidence="8">RNA-polymerase II-associated protein 3-like C-terminal domain-containing protein</fullName>
    </recommendedName>
</protein>
<dbReference type="GO" id="GO:0005829">
    <property type="term" value="C:cytosol"/>
    <property type="evidence" value="ECO:0007669"/>
    <property type="project" value="TreeGrafter"/>
</dbReference>
<accession>A0AB34IMF2</accession>
<feature type="coiled-coil region" evidence="6">
    <location>
        <begin position="474"/>
        <end position="551"/>
    </location>
</feature>
<feature type="compositionally biased region" description="Low complexity" evidence="7">
    <location>
        <begin position="311"/>
        <end position="338"/>
    </location>
</feature>
<sequence length="681" mass="73684">MASASLQRRFEQLLEETRAQMPDDESAAQIVLAYRKHWDAPPLAQLELLLQRTTSLADARLLLFFPEPVDMPRYVGLVAGGPRGSPDHHPQNQLQRPFLALLYMRHVRSWPLMREFILDGGLLALLALFEAENLYLRAQAVDTFMQLTSTELHDWFAEPVLEPRVHRRFADLAAPSAHFVRAIEANFGGSFPGASYYALQILAFWLSLLRYFYCEGRVLRLGAKLMGLIERWAASDGLPQEERELARKLVDDFGRFPTVENLSDEFIGAAGPADSLVPAPPLGAEGAVAGEERIAVEVGSEATVPSAPSGSTSHEATAPAAAASPPAAEEPAESASAPRDGPPAQPIVLTDKKGADELKEEGNAALKKGDVKEAIRCYSAGLDLCLPSSRYLFLSNRSAAYLKLASAGAQPNAELTPPSREWAELAKADASEAVRLRPDFVKARFRVGQSLSLLSLHAEAVEAYEAALHVAPYNDELRAALRAAREAVERERRAALRAAKEEAPPAAAAERQRKGVAVDYQQAAATAARAAELAEKKKQQAKLEAAAEAEAGVPSSFQQFEREWAELRGAPAEKQQAWLARLPAAGYAALFKESLTEGTLTSLVGCVHAALLPAGEERAPHAAAAGFALQVLEGLASTRRFGMLLMFLDAPPRAAVRQIFQALRASGHPASPSLLKAWECT</sequence>
<dbReference type="PANTHER" id="PTHR45984:SF1">
    <property type="entry name" value="SPAG1 AXONEMAL DYNEIN ASSEMBLY FACTOR"/>
    <property type="match status" value="1"/>
</dbReference>
<proteinExistence type="predicted"/>
<keyword evidence="3" id="KW-0677">Repeat</keyword>
<dbReference type="GO" id="GO:0005739">
    <property type="term" value="C:mitochondrion"/>
    <property type="evidence" value="ECO:0007669"/>
    <property type="project" value="TreeGrafter"/>
</dbReference>
<evidence type="ECO:0000313" key="9">
    <source>
        <dbReference type="EMBL" id="KAL1503596.1"/>
    </source>
</evidence>
<feature type="repeat" description="TPR" evidence="5">
    <location>
        <begin position="441"/>
        <end position="474"/>
    </location>
</feature>
<reference evidence="9 10" key="1">
    <citation type="journal article" date="2024" name="Science">
        <title>Giant polyketide synthase enzymes in the biosynthesis of giant marine polyether toxins.</title>
        <authorList>
            <person name="Fallon T.R."/>
            <person name="Shende V.V."/>
            <person name="Wierzbicki I.H."/>
            <person name="Pendleton A.L."/>
            <person name="Watervoot N.F."/>
            <person name="Auber R.P."/>
            <person name="Gonzalez D.J."/>
            <person name="Wisecaver J.H."/>
            <person name="Moore B.S."/>
        </authorList>
    </citation>
    <scope>NUCLEOTIDE SEQUENCE [LARGE SCALE GENOMIC DNA]</scope>
    <source>
        <strain evidence="9 10">12B1</strain>
    </source>
</reference>
<comment type="caution">
    <text evidence="9">The sequence shown here is derived from an EMBL/GenBank/DDBJ whole genome shotgun (WGS) entry which is preliminary data.</text>
</comment>
<dbReference type="AlphaFoldDB" id="A0AB34IMF2"/>
<dbReference type="Pfam" id="PF13877">
    <property type="entry name" value="RPAP3_C"/>
    <property type="match status" value="1"/>
</dbReference>
<dbReference type="InterPro" id="IPR011990">
    <property type="entry name" value="TPR-like_helical_dom_sf"/>
</dbReference>
<evidence type="ECO:0000256" key="2">
    <source>
        <dbReference type="ARBA" id="ARBA00022490"/>
    </source>
</evidence>
<organism evidence="9 10">
    <name type="scientific">Prymnesium parvum</name>
    <name type="common">Toxic golden alga</name>
    <dbReference type="NCBI Taxonomy" id="97485"/>
    <lineage>
        <taxon>Eukaryota</taxon>
        <taxon>Haptista</taxon>
        <taxon>Haptophyta</taxon>
        <taxon>Prymnesiophyceae</taxon>
        <taxon>Prymnesiales</taxon>
        <taxon>Prymnesiaceae</taxon>
        <taxon>Prymnesium</taxon>
    </lineage>
</organism>
<dbReference type="PANTHER" id="PTHR45984">
    <property type="entry name" value="RNA (RNA) POLYMERASE II ASSOCIATED PROTEIN HOMOLOG"/>
    <property type="match status" value="1"/>
</dbReference>
<dbReference type="PROSITE" id="PS50005">
    <property type="entry name" value="TPR"/>
    <property type="match status" value="1"/>
</dbReference>
<keyword evidence="6" id="KW-0175">Coiled coil</keyword>
<name>A0AB34IMF2_PRYPA</name>
<dbReference type="SMART" id="SM00028">
    <property type="entry name" value="TPR"/>
    <property type="match status" value="2"/>
</dbReference>
<dbReference type="Gene3D" id="1.25.40.10">
    <property type="entry name" value="Tetratricopeptide repeat domain"/>
    <property type="match status" value="1"/>
</dbReference>
<dbReference type="EMBL" id="JBGBPQ010000021">
    <property type="protein sequence ID" value="KAL1503596.1"/>
    <property type="molecule type" value="Genomic_DNA"/>
</dbReference>
<feature type="region of interest" description="Disordered" evidence="7">
    <location>
        <begin position="299"/>
        <end position="355"/>
    </location>
</feature>
<keyword evidence="2" id="KW-0963">Cytoplasm</keyword>
<dbReference type="InterPro" id="IPR025986">
    <property type="entry name" value="RPAP3-like_C"/>
</dbReference>
<evidence type="ECO:0000256" key="1">
    <source>
        <dbReference type="ARBA" id="ARBA00004496"/>
    </source>
</evidence>
<comment type="subcellular location">
    <subcellularLocation>
        <location evidence="1">Cytoplasm</location>
    </subcellularLocation>
</comment>
<keyword evidence="4 5" id="KW-0802">TPR repeat</keyword>
<evidence type="ECO:0000256" key="6">
    <source>
        <dbReference type="SAM" id="Coils"/>
    </source>
</evidence>
<evidence type="ECO:0000256" key="5">
    <source>
        <dbReference type="PROSITE-ProRule" id="PRU00339"/>
    </source>
</evidence>
<feature type="domain" description="RNA-polymerase II-associated protein 3-like C-terminal" evidence="8">
    <location>
        <begin position="554"/>
        <end position="650"/>
    </location>
</feature>
<evidence type="ECO:0000313" key="10">
    <source>
        <dbReference type="Proteomes" id="UP001515480"/>
    </source>
</evidence>
<gene>
    <name evidence="9" type="ORF">AB1Y20_012073</name>
</gene>
<dbReference type="InterPro" id="IPR019734">
    <property type="entry name" value="TPR_rpt"/>
</dbReference>
<keyword evidence="10" id="KW-1185">Reference proteome</keyword>
<evidence type="ECO:0000259" key="8">
    <source>
        <dbReference type="Pfam" id="PF13877"/>
    </source>
</evidence>
<evidence type="ECO:0000256" key="7">
    <source>
        <dbReference type="SAM" id="MobiDB-lite"/>
    </source>
</evidence>
<dbReference type="SUPFAM" id="SSF48452">
    <property type="entry name" value="TPR-like"/>
    <property type="match status" value="1"/>
</dbReference>